<dbReference type="InterPro" id="IPR021306">
    <property type="entry name" value="DUF2878"/>
</dbReference>
<accession>A0A7Z2YD30</accession>
<keyword evidence="1" id="KW-1133">Transmembrane helix</keyword>
<dbReference type="Pfam" id="PF11086">
    <property type="entry name" value="DUF2878"/>
    <property type="match status" value="1"/>
</dbReference>
<keyword evidence="1" id="KW-0812">Transmembrane</keyword>
<feature type="transmembrane region" description="Helical" evidence="1">
    <location>
        <begin position="56"/>
        <end position="76"/>
    </location>
</feature>
<reference evidence="2 3" key="1">
    <citation type="submission" date="2020-01" db="EMBL/GenBank/DDBJ databases">
        <title>Whole genome and functional gene identification of agarase of Vibrio HN897.</title>
        <authorList>
            <person name="Liu Y."/>
            <person name="Zhao Z."/>
        </authorList>
    </citation>
    <scope>NUCLEOTIDE SEQUENCE [LARGE SCALE GENOMIC DNA]</scope>
    <source>
        <strain evidence="2 3">HN897</strain>
    </source>
</reference>
<sequence length="174" mass="19933">MRYLQKHVLIVISVWFQCVWFLAVLGRETMFYYLIPFICLGLYLIAKLYRIQWSPLVALLFVGLLVDSCNQALGLLEFSTQWLPSWLLALWVAFSLYAFVLLPQLNRFPKWAVLCVGGLGGSLSYLAGLKFGAVTTTFSKLFFVSVLFVEWVLLLVIASLLIARFPLVQKELRE</sequence>
<evidence type="ECO:0000256" key="1">
    <source>
        <dbReference type="SAM" id="Phobius"/>
    </source>
</evidence>
<dbReference type="AlphaFoldDB" id="A0A7Z2YD30"/>
<feature type="transmembrane region" description="Helical" evidence="1">
    <location>
        <begin position="7"/>
        <end position="25"/>
    </location>
</feature>
<dbReference type="EMBL" id="CP047475">
    <property type="protein sequence ID" value="QIA62926.1"/>
    <property type="molecule type" value="Genomic_DNA"/>
</dbReference>
<keyword evidence="3" id="KW-1185">Reference proteome</keyword>
<evidence type="ECO:0000313" key="2">
    <source>
        <dbReference type="EMBL" id="QIA62926.1"/>
    </source>
</evidence>
<protein>
    <submittedName>
        <fullName evidence="2">DUF2878 family protein</fullName>
    </submittedName>
</protein>
<proteinExistence type="predicted"/>
<dbReference type="RefSeq" id="WP_164647819.1">
    <property type="nucleotide sequence ID" value="NZ_CP047475.1"/>
</dbReference>
<dbReference type="KEGG" id="vas:GT360_05065"/>
<organism evidence="2 3">
    <name type="scientific">Vibrio astriarenae</name>
    <dbReference type="NCBI Taxonomy" id="1481923"/>
    <lineage>
        <taxon>Bacteria</taxon>
        <taxon>Pseudomonadati</taxon>
        <taxon>Pseudomonadota</taxon>
        <taxon>Gammaproteobacteria</taxon>
        <taxon>Vibrionales</taxon>
        <taxon>Vibrionaceae</taxon>
        <taxon>Vibrio</taxon>
    </lineage>
</organism>
<feature type="transmembrane region" description="Helical" evidence="1">
    <location>
        <begin position="82"/>
        <end position="102"/>
    </location>
</feature>
<dbReference type="Proteomes" id="UP000464262">
    <property type="component" value="Chromosome 1"/>
</dbReference>
<keyword evidence="1" id="KW-0472">Membrane</keyword>
<gene>
    <name evidence="2" type="ORF">GT360_05065</name>
</gene>
<feature type="transmembrane region" description="Helical" evidence="1">
    <location>
        <begin position="111"/>
        <end position="129"/>
    </location>
</feature>
<evidence type="ECO:0000313" key="3">
    <source>
        <dbReference type="Proteomes" id="UP000464262"/>
    </source>
</evidence>
<feature type="transmembrane region" description="Helical" evidence="1">
    <location>
        <begin position="31"/>
        <end position="49"/>
    </location>
</feature>
<name>A0A7Z2YD30_9VIBR</name>
<feature type="transmembrane region" description="Helical" evidence="1">
    <location>
        <begin position="141"/>
        <end position="163"/>
    </location>
</feature>